<proteinExistence type="inferred from homology"/>
<evidence type="ECO:0000256" key="1">
    <source>
        <dbReference type="ARBA" id="ARBA00004651"/>
    </source>
</evidence>
<evidence type="ECO:0000313" key="8">
    <source>
        <dbReference type="EMBL" id="QEE21420.1"/>
    </source>
</evidence>
<dbReference type="InterPro" id="IPR037185">
    <property type="entry name" value="EmrE-like"/>
</dbReference>
<keyword evidence="7" id="KW-0472">Membrane</keyword>
<evidence type="ECO:0000256" key="7">
    <source>
        <dbReference type="ARBA" id="ARBA00023136"/>
    </source>
</evidence>
<dbReference type="SUPFAM" id="SSF103481">
    <property type="entry name" value="Multidrug resistance efflux transporter EmrE"/>
    <property type="match status" value="2"/>
</dbReference>
<dbReference type="RefSeq" id="WP_147656651.1">
    <property type="nucleotide sequence ID" value="NZ_BMFM01000001.1"/>
</dbReference>
<evidence type="ECO:0000256" key="3">
    <source>
        <dbReference type="ARBA" id="ARBA00022448"/>
    </source>
</evidence>
<evidence type="ECO:0000256" key="6">
    <source>
        <dbReference type="ARBA" id="ARBA00022989"/>
    </source>
</evidence>
<evidence type="ECO:0000256" key="4">
    <source>
        <dbReference type="ARBA" id="ARBA00022475"/>
    </source>
</evidence>
<keyword evidence="9" id="KW-1185">Reference proteome</keyword>
<name>A0A5B9DPU1_9HYPH</name>
<dbReference type="Proteomes" id="UP000321062">
    <property type="component" value="Chromosome"/>
</dbReference>
<dbReference type="InterPro" id="IPR050638">
    <property type="entry name" value="AA-Vitamin_Transporters"/>
</dbReference>
<evidence type="ECO:0000313" key="9">
    <source>
        <dbReference type="Proteomes" id="UP000321062"/>
    </source>
</evidence>
<dbReference type="EMBL" id="CP041690">
    <property type="protein sequence ID" value="QEE21420.1"/>
    <property type="molecule type" value="Genomic_DNA"/>
</dbReference>
<dbReference type="PANTHER" id="PTHR32322">
    <property type="entry name" value="INNER MEMBRANE TRANSPORTER"/>
    <property type="match status" value="1"/>
</dbReference>
<keyword evidence="3" id="KW-0813">Transport</keyword>
<keyword evidence="4" id="KW-1003">Cell membrane</keyword>
<keyword evidence="5" id="KW-0812">Transmembrane</keyword>
<dbReference type="KEGG" id="yti:FNA67_15040"/>
<comment type="similarity">
    <text evidence="2">Belongs to the EamA transporter family.</text>
</comment>
<dbReference type="GO" id="GO:0005886">
    <property type="term" value="C:plasma membrane"/>
    <property type="evidence" value="ECO:0007669"/>
    <property type="project" value="UniProtKB-SubCell"/>
</dbReference>
<dbReference type="NCBIfam" id="TIGR00688">
    <property type="entry name" value="rarD"/>
    <property type="match status" value="1"/>
</dbReference>
<organism evidence="8 9">
    <name type="scientific">Paradevosia tibetensis</name>
    <dbReference type="NCBI Taxonomy" id="1447062"/>
    <lineage>
        <taxon>Bacteria</taxon>
        <taxon>Pseudomonadati</taxon>
        <taxon>Pseudomonadota</taxon>
        <taxon>Alphaproteobacteria</taxon>
        <taxon>Hyphomicrobiales</taxon>
        <taxon>Devosiaceae</taxon>
        <taxon>Paradevosia</taxon>
    </lineage>
</organism>
<keyword evidence="6" id="KW-1133">Transmembrane helix</keyword>
<protein>
    <submittedName>
        <fullName evidence="8">EamA family transporter RarD</fullName>
    </submittedName>
</protein>
<evidence type="ECO:0000256" key="2">
    <source>
        <dbReference type="ARBA" id="ARBA00007362"/>
    </source>
</evidence>
<dbReference type="InterPro" id="IPR004626">
    <property type="entry name" value="RarD"/>
</dbReference>
<dbReference type="PANTHER" id="PTHR32322:SF2">
    <property type="entry name" value="EAMA DOMAIN-CONTAINING PROTEIN"/>
    <property type="match status" value="1"/>
</dbReference>
<sequence>MASQDGATADRAPAKGLVTIADTRGGVMAAIATYGSWGVLPLLFHQLSPVDPVLVVAHRTVWSLIFVSVLLGVGNRFAEVRAVLADPRSLRTMFISALLLGCNWLLYVWAVQSGRVLEASLGYFINPLVNVAIGIVLLGEKQNRWQVVAIVIAVVAIAIQGVALGTLPLVSLGLALTFGFYGYFRKTVSAPSAIGLFVETLLLTPFALGFIAYSWHAQGIGALADPYLLVLVISTGPATAIPLLFFAYAVRQLRMTTIGMFQYISPSLQFLLGVLAFGEHLSPVGLLSFALIWVSLVIFTVDGLRRRPAVPA</sequence>
<dbReference type="AlphaFoldDB" id="A0A5B9DPU1"/>
<evidence type="ECO:0000256" key="5">
    <source>
        <dbReference type="ARBA" id="ARBA00022692"/>
    </source>
</evidence>
<dbReference type="Pfam" id="PF00892">
    <property type="entry name" value="EamA"/>
    <property type="match status" value="1"/>
</dbReference>
<reference evidence="8 9" key="1">
    <citation type="journal article" date="2015" name="Int. J. Syst. Evol. Microbiol.">
        <title>Youhaiella tibetensis gen. nov., sp. nov., isolated from subsurface sediment.</title>
        <authorList>
            <person name="Wang Y.X."/>
            <person name="Huang F.Q."/>
            <person name="Nogi Y."/>
            <person name="Pang S.J."/>
            <person name="Wang P.K."/>
            <person name="Lv J."/>
        </authorList>
    </citation>
    <scope>NUCLEOTIDE SEQUENCE [LARGE SCALE GENOMIC DNA]</scope>
    <source>
        <strain evidence="9">fig4</strain>
    </source>
</reference>
<accession>A0A5B9DPU1</accession>
<comment type="subcellular location">
    <subcellularLocation>
        <location evidence="1">Cell membrane</location>
        <topology evidence="1">Multi-pass membrane protein</topology>
    </subcellularLocation>
</comment>
<dbReference type="OrthoDB" id="369870at2"/>
<gene>
    <name evidence="8" type="primary">rarD</name>
    <name evidence="8" type="ORF">FNA67_15040</name>
</gene>
<dbReference type="InterPro" id="IPR000620">
    <property type="entry name" value="EamA_dom"/>
</dbReference>